<protein>
    <submittedName>
        <fullName evidence="2">DUF4961 domain-containing protein</fullName>
    </submittedName>
</protein>
<accession>A0A4U0H8I2</accession>
<keyword evidence="1" id="KW-0812">Transmembrane</keyword>
<keyword evidence="3" id="KW-1185">Reference proteome</keyword>
<comment type="caution">
    <text evidence="2">The sequence shown here is derived from an EMBL/GenBank/DDBJ whole genome shotgun (WGS) entry which is preliminary data.</text>
</comment>
<reference evidence="2 3" key="1">
    <citation type="submission" date="2019-04" db="EMBL/GenBank/DDBJ databases">
        <title>Sphingobacterium olei sp. nov., isolated from oil-contaminated soil.</title>
        <authorList>
            <person name="Liu B."/>
        </authorList>
    </citation>
    <scope>NUCLEOTIDE SEQUENCE [LARGE SCALE GENOMIC DNA]</scope>
    <source>
        <strain evidence="2 3">Y3L14</strain>
    </source>
</reference>
<keyword evidence="1" id="KW-0472">Membrane</keyword>
<gene>
    <name evidence="2" type="ORF">FAZ19_02350</name>
</gene>
<feature type="transmembrane region" description="Helical" evidence="1">
    <location>
        <begin position="12"/>
        <end position="34"/>
    </location>
</feature>
<evidence type="ECO:0000313" key="3">
    <source>
        <dbReference type="Proteomes" id="UP000309872"/>
    </source>
</evidence>
<sequence length="334" mass="37584">MMKRPFQKLTYLYLLIGLGMTLFLVHCGLTALTVTVPTQAKANEIATFYMHSGAEPQIEEPNTYTTQLLAGIMVPKSWNARKNAVLTYTSSKGNGTLRMIPDAETEPVSGLSWHEAAKKMFGIGPNLIDDFEWIIYRSTQSFTFVNNEHQTADLSFDVKVECRVGPENMLASLGFYVGSSIENLRPEDTDYKKYTFSNPLEIIEGEGDLIDFVNPQLGTVQPVKSLDNDIVTLTFDAGVTNTDLDDMDEIYLSAKAFDETGQLLDEITTRDDKTKLTDVGGKKFILDLWPRGYFNIQKESRIAKLEYFYTDATGTKKVGYGNTDEPFTYTFRCE</sequence>
<dbReference type="EMBL" id="SUKA01000001">
    <property type="protein sequence ID" value="TJY68121.1"/>
    <property type="molecule type" value="Genomic_DNA"/>
</dbReference>
<proteinExistence type="predicted"/>
<dbReference type="AlphaFoldDB" id="A0A4U0H8I2"/>
<evidence type="ECO:0000313" key="2">
    <source>
        <dbReference type="EMBL" id="TJY68121.1"/>
    </source>
</evidence>
<organism evidence="2 3">
    <name type="scientific">Sphingobacterium alkalisoli</name>
    <dbReference type="NCBI Taxonomy" id="1874115"/>
    <lineage>
        <taxon>Bacteria</taxon>
        <taxon>Pseudomonadati</taxon>
        <taxon>Bacteroidota</taxon>
        <taxon>Sphingobacteriia</taxon>
        <taxon>Sphingobacteriales</taxon>
        <taxon>Sphingobacteriaceae</taxon>
        <taxon>Sphingobacterium</taxon>
    </lineage>
</organism>
<dbReference type="OrthoDB" id="1406466at2"/>
<evidence type="ECO:0000256" key="1">
    <source>
        <dbReference type="SAM" id="Phobius"/>
    </source>
</evidence>
<dbReference type="Pfam" id="PF16328">
    <property type="entry name" value="DUF4961"/>
    <property type="match status" value="1"/>
</dbReference>
<dbReference type="Proteomes" id="UP000309872">
    <property type="component" value="Unassembled WGS sequence"/>
</dbReference>
<name>A0A4U0H8I2_9SPHI</name>
<keyword evidence="1" id="KW-1133">Transmembrane helix</keyword>
<dbReference type="InterPro" id="IPR032522">
    <property type="entry name" value="DUF4961"/>
</dbReference>